<evidence type="ECO:0000313" key="1">
    <source>
        <dbReference type="EMBL" id="ROS39803.1"/>
    </source>
</evidence>
<gene>
    <name evidence="1" type="ORF">EDD35_2117</name>
</gene>
<comment type="caution">
    <text evidence="1">The sequence shown here is derived from an EMBL/GenBank/DDBJ whole genome shotgun (WGS) entry which is preliminary data.</text>
</comment>
<accession>A0A3N2GTA7</accession>
<reference evidence="1 2" key="1">
    <citation type="submission" date="2018-11" db="EMBL/GenBank/DDBJ databases">
        <title>Sequencing the genomes of 1000 actinobacteria strains.</title>
        <authorList>
            <person name="Klenk H.-P."/>
        </authorList>
    </citation>
    <scope>NUCLEOTIDE SEQUENCE [LARGE SCALE GENOMIC DNA]</scope>
    <source>
        <strain evidence="1 2">DSM 44348</strain>
    </source>
</reference>
<organism evidence="1 2">
    <name type="scientific">Amycolatopsis thermoflava</name>
    <dbReference type="NCBI Taxonomy" id="84480"/>
    <lineage>
        <taxon>Bacteria</taxon>
        <taxon>Bacillati</taxon>
        <taxon>Actinomycetota</taxon>
        <taxon>Actinomycetes</taxon>
        <taxon>Pseudonocardiales</taxon>
        <taxon>Pseudonocardiaceae</taxon>
        <taxon>Amycolatopsis</taxon>
        <taxon>Amycolatopsis methanolica group</taxon>
    </lineage>
</organism>
<evidence type="ECO:0000313" key="2">
    <source>
        <dbReference type="Proteomes" id="UP000274843"/>
    </source>
</evidence>
<dbReference type="RefSeq" id="WP_123683655.1">
    <property type="nucleotide sequence ID" value="NZ_RKHY01000001.1"/>
</dbReference>
<dbReference type="AlphaFoldDB" id="A0A3N2GTA7"/>
<dbReference type="Proteomes" id="UP000274843">
    <property type="component" value="Unassembled WGS sequence"/>
</dbReference>
<protein>
    <submittedName>
        <fullName evidence="1">Uncharacterized protein</fullName>
    </submittedName>
</protein>
<keyword evidence="2" id="KW-1185">Reference proteome</keyword>
<dbReference type="GeneID" id="301843531"/>
<sequence length="281" mass="27751">MTAARLLAAARLANSLGDGSCYVTSAGWVAGGVAGVGGGAGGFVELKRACMRHPVVAEPPRLRTTAQLANSLGDGACYVASAGWVAGGVAGVGGGAGGFVELKRARMRHPVVAEPPRLHTTARLANSLGDGSCYVTSAGWVAGAVAGVGGGAGGFVELKRACMRHPVVAEPPRLRTTAQLANSLGDGACYVASAGWVAGGVAGVGGGAGGFVELKRACMRRPVAVEPPRLRTAARLVNSLGDGSCYVTSAPGLPLGWAAGAVAGVGAGRLADRYGPRPLVS</sequence>
<name>A0A3N2GTA7_9PSEU</name>
<proteinExistence type="predicted"/>
<dbReference type="EMBL" id="RKHY01000001">
    <property type="protein sequence ID" value="ROS39803.1"/>
    <property type="molecule type" value="Genomic_DNA"/>
</dbReference>